<dbReference type="OrthoDB" id="9763107at2"/>
<dbReference type="Gene3D" id="3.40.50.1100">
    <property type="match status" value="2"/>
</dbReference>
<reference evidence="8 9" key="1">
    <citation type="journal article" date="2015" name="Genome Announc.">
        <title>Expanding the biotechnology potential of lactobacilli through comparative genomics of 213 strains and associated genera.</title>
        <authorList>
            <person name="Sun Z."/>
            <person name="Harris H.M."/>
            <person name="McCann A."/>
            <person name="Guo C."/>
            <person name="Argimon S."/>
            <person name="Zhang W."/>
            <person name="Yang X."/>
            <person name="Jeffery I.B."/>
            <person name="Cooney J.C."/>
            <person name="Kagawa T.F."/>
            <person name="Liu W."/>
            <person name="Song Y."/>
            <person name="Salvetti E."/>
            <person name="Wrobel A."/>
            <person name="Rasinkangas P."/>
            <person name="Parkhill J."/>
            <person name="Rea M.C."/>
            <person name="O'Sullivan O."/>
            <person name="Ritari J."/>
            <person name="Douillard F.P."/>
            <person name="Paul Ross R."/>
            <person name="Yang R."/>
            <person name="Briner A.E."/>
            <person name="Felis G.E."/>
            <person name="de Vos W.M."/>
            <person name="Barrangou R."/>
            <person name="Klaenhammer T.R."/>
            <person name="Caufield P.W."/>
            <person name="Cui Y."/>
            <person name="Zhang H."/>
            <person name="O'Toole P.W."/>
        </authorList>
    </citation>
    <scope>NUCLEOTIDE SEQUENCE [LARGE SCALE GENOMIC DNA]</scope>
    <source>
        <strain evidence="8 9">DSM 15833</strain>
    </source>
</reference>
<dbReference type="RefSeq" id="WP_025020692.1">
    <property type="nucleotide sequence ID" value="NZ_AZFH01000102.1"/>
</dbReference>
<dbReference type="PATRIC" id="fig|1423740.3.peg.545"/>
<dbReference type="PANTHER" id="PTHR43515:SF1">
    <property type="entry name" value="THREONINE SYNTHASE-LIKE 1"/>
    <property type="match status" value="1"/>
</dbReference>
<dbReference type="InterPro" id="IPR037158">
    <property type="entry name" value="Thr_synth_N_sf"/>
</dbReference>
<accession>A0A0R1TDP3</accession>
<evidence type="ECO:0000256" key="1">
    <source>
        <dbReference type="ARBA" id="ARBA00001933"/>
    </source>
</evidence>
<dbReference type="Pfam" id="PF00291">
    <property type="entry name" value="PALP"/>
    <property type="match status" value="1"/>
</dbReference>
<evidence type="ECO:0000259" key="7">
    <source>
        <dbReference type="Pfam" id="PF14821"/>
    </source>
</evidence>
<evidence type="ECO:0000256" key="3">
    <source>
        <dbReference type="ARBA" id="ARBA00022898"/>
    </source>
</evidence>
<feature type="domain" description="Threonine synthase N-terminal" evidence="7">
    <location>
        <begin position="5"/>
        <end position="81"/>
    </location>
</feature>
<dbReference type="InterPro" id="IPR001926">
    <property type="entry name" value="TrpB-like_PALP"/>
</dbReference>
<feature type="modified residue" description="N6-(pyridoxal phosphate)lysine" evidence="5">
    <location>
        <position position="113"/>
    </location>
</feature>
<dbReference type="GO" id="GO:0005737">
    <property type="term" value="C:cytoplasm"/>
    <property type="evidence" value="ECO:0007669"/>
    <property type="project" value="TreeGrafter"/>
</dbReference>
<gene>
    <name evidence="8" type="ORF">FC36_GL000505</name>
</gene>
<evidence type="ECO:0000256" key="4">
    <source>
        <dbReference type="NCBIfam" id="TIGR00260"/>
    </source>
</evidence>
<proteinExistence type="inferred from homology"/>
<evidence type="ECO:0000256" key="2">
    <source>
        <dbReference type="ARBA" id="ARBA00005517"/>
    </source>
</evidence>
<evidence type="ECO:0000313" key="8">
    <source>
        <dbReference type="EMBL" id="KRL79469.1"/>
    </source>
</evidence>
<evidence type="ECO:0000313" key="9">
    <source>
        <dbReference type="Proteomes" id="UP000051048"/>
    </source>
</evidence>
<comment type="caution">
    <text evidence="8">The sequence shown here is derived from an EMBL/GenBank/DDBJ whole genome shotgun (WGS) entry which is preliminary data.</text>
</comment>
<dbReference type="EC" id="4.2.3.1" evidence="4"/>
<organism evidence="8 9">
    <name type="scientific">Ligilactobacillus equi DSM 15833 = JCM 10991</name>
    <dbReference type="NCBI Taxonomy" id="1423740"/>
    <lineage>
        <taxon>Bacteria</taxon>
        <taxon>Bacillati</taxon>
        <taxon>Bacillota</taxon>
        <taxon>Bacilli</taxon>
        <taxon>Lactobacillales</taxon>
        <taxon>Lactobacillaceae</taxon>
        <taxon>Ligilactobacillus</taxon>
    </lineage>
</organism>
<dbReference type="Gene3D" id="3.90.1380.10">
    <property type="entry name" value="Threonine synthase, N-terminal domain"/>
    <property type="match status" value="1"/>
</dbReference>
<dbReference type="GO" id="GO:0009088">
    <property type="term" value="P:threonine biosynthetic process"/>
    <property type="evidence" value="ECO:0007669"/>
    <property type="project" value="UniProtKB-UniRule"/>
</dbReference>
<name>A0A0R1TDP3_9LACO</name>
<dbReference type="PANTHER" id="PTHR43515">
    <property type="entry name" value="THREONINE SYNTHASE-LIKE 1"/>
    <property type="match status" value="1"/>
</dbReference>
<sequence length="497" mass="54485">MTLLYRSTRDPQGKTYTASQAVLQGLSPDGGLFVPTEIPKLDFELADLSKFSYQELALHILQAFFTDYTTAELEACVTAAYSTNFTDPAITPLSYQAGNAYLELFHGPTIAFKDLALQLLPHLMTTAAQKNQHDQDIVILTATSGDTGKAAMAGFADVAGTKIIVFYPRDGVSSVQEKQMLTQTGENTYVVGINGNFDHAQTKVKELFNNQILAQDLAAHHLAFSSANSINIGRLFPQIIYYFAAYGQLLRDGKITLGQKINFSVPTGNFGDILAGYFAKKLGLPIKKLICASNKNKVLTDFFNSGRYDRQRPFYVTSSPSMDILVSSNLERLLFYITGEDATKTAALMDQLSQVGHYQLDSEVFQNLGDFAAGFADEVQTATEIKRVATLDDYILDPHTAVASAVAKNYQKASGDLSPMVIVSTASPYKFPQAVLEALETDSQHAEGLEAVTELQAKLQTPLPPTVATLFEAPIRHHLTCDPQDMEEMVRQILKVN</sequence>
<evidence type="ECO:0000256" key="5">
    <source>
        <dbReference type="PIRSR" id="PIRSR604450-51"/>
    </source>
</evidence>
<dbReference type="InterPro" id="IPR004450">
    <property type="entry name" value="Thr_synthase-like"/>
</dbReference>
<dbReference type="Pfam" id="PF14821">
    <property type="entry name" value="Thr_synth_N"/>
    <property type="match status" value="1"/>
</dbReference>
<dbReference type="SUPFAM" id="SSF53686">
    <property type="entry name" value="Tryptophan synthase beta subunit-like PLP-dependent enzymes"/>
    <property type="match status" value="1"/>
</dbReference>
<dbReference type="GO" id="GO:0004795">
    <property type="term" value="F:threonine synthase activity"/>
    <property type="evidence" value="ECO:0007669"/>
    <property type="project" value="UniProtKB-UniRule"/>
</dbReference>
<dbReference type="InterPro" id="IPR029144">
    <property type="entry name" value="Thr_synth_N"/>
</dbReference>
<keyword evidence="3 5" id="KW-0663">Pyridoxal phosphate</keyword>
<feature type="domain" description="Tryptophan synthase beta chain-like PALP" evidence="6">
    <location>
        <begin position="103"/>
        <end position="423"/>
    </location>
</feature>
<dbReference type="CDD" id="cd01560">
    <property type="entry name" value="Thr-synth_2"/>
    <property type="match status" value="1"/>
</dbReference>
<protein>
    <recommendedName>
        <fullName evidence="4">Threonine synthase</fullName>
        <ecNumber evidence="4">4.2.3.1</ecNumber>
    </recommendedName>
</protein>
<dbReference type="NCBIfam" id="TIGR00260">
    <property type="entry name" value="thrC"/>
    <property type="match status" value="1"/>
</dbReference>
<evidence type="ECO:0000259" key="6">
    <source>
        <dbReference type="Pfam" id="PF00291"/>
    </source>
</evidence>
<comment type="cofactor">
    <cofactor evidence="1 5">
        <name>pyridoxal 5'-phosphate</name>
        <dbReference type="ChEBI" id="CHEBI:597326"/>
    </cofactor>
</comment>
<dbReference type="EMBL" id="AZFH01000102">
    <property type="protein sequence ID" value="KRL79469.1"/>
    <property type="molecule type" value="Genomic_DNA"/>
</dbReference>
<dbReference type="AlphaFoldDB" id="A0A0R1TDP3"/>
<comment type="similarity">
    <text evidence="2">Belongs to the threonine synthase family.</text>
</comment>
<dbReference type="Proteomes" id="UP000051048">
    <property type="component" value="Unassembled WGS sequence"/>
</dbReference>
<dbReference type="InterPro" id="IPR036052">
    <property type="entry name" value="TrpB-like_PALP_sf"/>
</dbReference>
<dbReference type="STRING" id="1423740.FC36_GL000505"/>